<dbReference type="InterPro" id="IPR005495">
    <property type="entry name" value="LptG/LptF_permease"/>
</dbReference>
<comment type="subcellular location">
    <subcellularLocation>
        <location evidence="1">Cell membrane</location>
        <topology evidence="1">Multi-pass membrane protein</topology>
    </subcellularLocation>
</comment>
<keyword evidence="8" id="KW-1185">Reference proteome</keyword>
<dbReference type="Proteomes" id="UP000620266">
    <property type="component" value="Unassembled WGS sequence"/>
</dbReference>
<feature type="transmembrane region" description="Helical" evidence="6">
    <location>
        <begin position="357"/>
        <end position="379"/>
    </location>
</feature>
<proteinExistence type="predicted"/>
<dbReference type="PANTHER" id="PTHR33529">
    <property type="entry name" value="SLR0882 PROTEIN-RELATED"/>
    <property type="match status" value="1"/>
</dbReference>
<evidence type="ECO:0000256" key="5">
    <source>
        <dbReference type="ARBA" id="ARBA00023136"/>
    </source>
</evidence>
<feature type="transmembrane region" description="Helical" evidence="6">
    <location>
        <begin position="330"/>
        <end position="351"/>
    </location>
</feature>
<organism evidence="7 8">
    <name type="scientific">Oxalicibacterium flavum</name>
    <dbReference type="NCBI Taxonomy" id="179467"/>
    <lineage>
        <taxon>Bacteria</taxon>
        <taxon>Pseudomonadati</taxon>
        <taxon>Pseudomonadota</taxon>
        <taxon>Betaproteobacteria</taxon>
        <taxon>Burkholderiales</taxon>
        <taxon>Oxalobacteraceae</taxon>
        <taxon>Oxalicibacterium</taxon>
    </lineage>
</organism>
<protein>
    <submittedName>
        <fullName evidence="7">LPS export ABC transporter permease LptG</fullName>
    </submittedName>
</protein>
<keyword evidence="3 6" id="KW-0812">Transmembrane</keyword>
<keyword evidence="5 6" id="KW-0472">Membrane</keyword>
<reference evidence="7" key="1">
    <citation type="journal article" date="2014" name="Int. J. Syst. Evol. Microbiol.">
        <title>Complete genome sequence of Corynebacterium casei LMG S-19264T (=DSM 44701T), isolated from a smear-ripened cheese.</title>
        <authorList>
            <consortium name="US DOE Joint Genome Institute (JGI-PGF)"/>
            <person name="Walter F."/>
            <person name="Albersmeier A."/>
            <person name="Kalinowski J."/>
            <person name="Ruckert C."/>
        </authorList>
    </citation>
    <scope>NUCLEOTIDE SEQUENCE</scope>
    <source>
        <strain evidence="7">CCM 7086</strain>
    </source>
</reference>
<feature type="transmembrane region" description="Helical" evidence="6">
    <location>
        <begin position="299"/>
        <end position="318"/>
    </location>
</feature>
<dbReference type="Pfam" id="PF03739">
    <property type="entry name" value="LptF_LptG"/>
    <property type="match status" value="1"/>
</dbReference>
<dbReference type="NCBIfam" id="TIGR04408">
    <property type="entry name" value="LptG_lptG"/>
    <property type="match status" value="1"/>
</dbReference>
<evidence type="ECO:0000256" key="1">
    <source>
        <dbReference type="ARBA" id="ARBA00004651"/>
    </source>
</evidence>
<dbReference type="EMBL" id="BMCG01000001">
    <property type="protein sequence ID" value="GGB95087.1"/>
    <property type="molecule type" value="Genomic_DNA"/>
</dbReference>
<dbReference type="GO" id="GO:0015920">
    <property type="term" value="P:lipopolysaccharide transport"/>
    <property type="evidence" value="ECO:0007669"/>
    <property type="project" value="TreeGrafter"/>
</dbReference>
<evidence type="ECO:0000313" key="8">
    <source>
        <dbReference type="Proteomes" id="UP000620266"/>
    </source>
</evidence>
<evidence type="ECO:0000256" key="4">
    <source>
        <dbReference type="ARBA" id="ARBA00022989"/>
    </source>
</evidence>
<dbReference type="RefSeq" id="WP_188394170.1">
    <property type="nucleotide sequence ID" value="NZ_BMCG01000001.1"/>
</dbReference>
<feature type="transmembrane region" description="Helical" evidence="6">
    <location>
        <begin position="12"/>
        <end position="30"/>
    </location>
</feature>
<dbReference type="GO" id="GO:0055085">
    <property type="term" value="P:transmembrane transport"/>
    <property type="evidence" value="ECO:0007669"/>
    <property type="project" value="InterPro"/>
</dbReference>
<feature type="transmembrane region" description="Helical" evidence="6">
    <location>
        <begin position="97"/>
        <end position="118"/>
    </location>
</feature>
<evidence type="ECO:0000256" key="2">
    <source>
        <dbReference type="ARBA" id="ARBA00022475"/>
    </source>
</evidence>
<keyword evidence="2" id="KW-1003">Cell membrane</keyword>
<feature type="transmembrane region" description="Helical" evidence="6">
    <location>
        <begin position="50"/>
        <end position="77"/>
    </location>
</feature>
<comment type="caution">
    <text evidence="7">The sequence shown here is derived from an EMBL/GenBank/DDBJ whole genome shotgun (WGS) entry which is preliminary data.</text>
</comment>
<evidence type="ECO:0000313" key="7">
    <source>
        <dbReference type="EMBL" id="GGB95087.1"/>
    </source>
</evidence>
<reference evidence="7" key="2">
    <citation type="submission" date="2020-09" db="EMBL/GenBank/DDBJ databases">
        <authorList>
            <person name="Sun Q."/>
            <person name="Sedlacek I."/>
        </authorList>
    </citation>
    <scope>NUCLEOTIDE SEQUENCE</scope>
    <source>
        <strain evidence="7">CCM 7086</strain>
    </source>
</reference>
<accession>A0A8J2UJH5</accession>
<dbReference type="PANTHER" id="PTHR33529:SF2">
    <property type="entry name" value="LIPOPOLYSACCHARIDE EXPORT SYSTEM PERMEASE PROTEIN LPTG"/>
    <property type="match status" value="1"/>
</dbReference>
<dbReference type="InterPro" id="IPR030923">
    <property type="entry name" value="LptG"/>
</dbReference>
<dbReference type="AlphaFoldDB" id="A0A8J2UJH5"/>
<keyword evidence="4 6" id="KW-1133">Transmembrane helix</keyword>
<evidence type="ECO:0000256" key="3">
    <source>
        <dbReference type="ARBA" id="ARBA00022692"/>
    </source>
</evidence>
<evidence type="ECO:0000256" key="6">
    <source>
        <dbReference type="SAM" id="Phobius"/>
    </source>
</evidence>
<dbReference type="GO" id="GO:0043190">
    <property type="term" value="C:ATP-binding cassette (ABC) transporter complex"/>
    <property type="evidence" value="ECO:0007669"/>
    <property type="project" value="InterPro"/>
</dbReference>
<sequence>MKVLQKYFAREIGRSVLFVLIAFLALFAFFDLVAELKSIGHGGYTLQKALIYVALGLPGYVYELMPIAALIGSIWALSQFAARSEFTIMRASSMSTAMAGGMLVRIGLVFALVTFLFGEFVVPHTSVMADRTKMLSQGQTLSSEFRSGLWTKDTIRSEGVTGTAVGTRFLNVRTVRPNGDLEGLKIYEFNSNFHLTSLITARRADYQGGNQWTLHDGSEARFGETDLRGATSASDLTNAISTVAFKSRPLISEVTPEILSVGFAEPEQMSALDLMSYTQYLAENNRETARYEIALWKKIVYPFAVFVMMALALPFAYLHFRSGGVSLKIFTGIMIGVSFQLINSLFAHLGLLNTWPAFATAILPSALFMLAAVAALLWVERH</sequence>
<name>A0A8J2UJH5_9BURK</name>
<gene>
    <name evidence="7" type="ORF">GCM10007205_00420</name>
</gene>